<dbReference type="EMBL" id="JBJKFK010000085">
    <property type="protein sequence ID" value="KAL3319984.1"/>
    <property type="molecule type" value="Genomic_DNA"/>
</dbReference>
<comment type="caution">
    <text evidence="1">The sequence shown here is derived from an EMBL/GenBank/DDBJ whole genome shotgun (WGS) entry which is preliminary data.</text>
</comment>
<dbReference type="AlphaFoldDB" id="A0ABD2QKF7"/>
<gene>
    <name evidence="1" type="ORF">Ciccas_001342</name>
</gene>
<proteinExistence type="predicted"/>
<organism evidence="1 2">
    <name type="scientific">Cichlidogyrus casuarinus</name>
    <dbReference type="NCBI Taxonomy" id="1844966"/>
    <lineage>
        <taxon>Eukaryota</taxon>
        <taxon>Metazoa</taxon>
        <taxon>Spiralia</taxon>
        <taxon>Lophotrochozoa</taxon>
        <taxon>Platyhelminthes</taxon>
        <taxon>Monogenea</taxon>
        <taxon>Monopisthocotylea</taxon>
        <taxon>Dactylogyridea</taxon>
        <taxon>Ancyrocephalidae</taxon>
        <taxon>Cichlidogyrus</taxon>
    </lineage>
</organism>
<accession>A0ABD2QKF7</accession>
<protein>
    <submittedName>
        <fullName evidence="1">Uncharacterized protein</fullName>
    </submittedName>
</protein>
<dbReference type="Proteomes" id="UP001626550">
    <property type="component" value="Unassembled WGS sequence"/>
</dbReference>
<reference evidence="1 2" key="1">
    <citation type="submission" date="2024-11" db="EMBL/GenBank/DDBJ databases">
        <title>Adaptive evolution of stress response genes in parasites aligns with host niche diversity.</title>
        <authorList>
            <person name="Hahn C."/>
            <person name="Resl P."/>
        </authorList>
    </citation>
    <scope>NUCLEOTIDE SEQUENCE [LARGE SCALE GENOMIC DNA]</scope>
    <source>
        <strain evidence="1">EGGRZ-B1_66</strain>
        <tissue evidence="1">Body</tissue>
    </source>
</reference>
<sequence>MVRKTTKITYVSFVTTYRIETRDNATSYEQEQEVTVETKPAMMLINTTIDLGFHWLDLDIFQWRHFDPICLDPFNEQQAVASRPRLYATKKIGELRGGERKDFPISWFRSKGIHELV</sequence>
<name>A0ABD2QKF7_9PLAT</name>
<keyword evidence="2" id="KW-1185">Reference proteome</keyword>
<evidence type="ECO:0000313" key="2">
    <source>
        <dbReference type="Proteomes" id="UP001626550"/>
    </source>
</evidence>
<evidence type="ECO:0000313" key="1">
    <source>
        <dbReference type="EMBL" id="KAL3319984.1"/>
    </source>
</evidence>